<evidence type="ECO:0000256" key="1">
    <source>
        <dbReference type="ARBA" id="ARBA00004651"/>
    </source>
</evidence>
<keyword evidence="11" id="KW-1185">Reference proteome</keyword>
<dbReference type="GO" id="GO:0048472">
    <property type="term" value="F:threonine-phosphate decarboxylase activity"/>
    <property type="evidence" value="ECO:0007669"/>
    <property type="project" value="InterPro"/>
</dbReference>
<name>A0A7I7RR35_9MYCO</name>
<dbReference type="GO" id="GO:0009236">
    <property type="term" value="P:cobalamin biosynthetic process"/>
    <property type="evidence" value="ECO:0007669"/>
    <property type="project" value="UniProtKB-UniRule"/>
</dbReference>
<evidence type="ECO:0000256" key="2">
    <source>
        <dbReference type="ARBA" id="ARBA00004953"/>
    </source>
</evidence>
<comment type="function">
    <text evidence="9">Converts cobyric acid to cobinamide by the addition of aminopropanol on the F carboxylic group.</text>
</comment>
<evidence type="ECO:0000256" key="7">
    <source>
        <dbReference type="ARBA" id="ARBA00022989"/>
    </source>
</evidence>
<dbReference type="EMBL" id="AP022593">
    <property type="protein sequence ID" value="BBY46983.1"/>
    <property type="molecule type" value="Genomic_DNA"/>
</dbReference>
<dbReference type="InterPro" id="IPR004485">
    <property type="entry name" value="Cobalamin_biosynth_CobD/CbiB"/>
</dbReference>
<evidence type="ECO:0000256" key="9">
    <source>
        <dbReference type="HAMAP-Rule" id="MF_00024"/>
    </source>
</evidence>
<evidence type="ECO:0000256" key="6">
    <source>
        <dbReference type="ARBA" id="ARBA00022692"/>
    </source>
</evidence>
<dbReference type="PANTHER" id="PTHR34308">
    <property type="entry name" value="COBALAMIN BIOSYNTHESIS PROTEIN CBIB"/>
    <property type="match status" value="1"/>
</dbReference>
<evidence type="ECO:0000256" key="8">
    <source>
        <dbReference type="ARBA" id="ARBA00023136"/>
    </source>
</evidence>
<evidence type="ECO:0000313" key="11">
    <source>
        <dbReference type="Proteomes" id="UP000467428"/>
    </source>
</evidence>
<dbReference type="NCBIfam" id="NF002276">
    <property type="entry name" value="PRK01209.1-4"/>
    <property type="match status" value="1"/>
</dbReference>
<proteinExistence type="inferred from homology"/>
<reference evidence="10 11" key="1">
    <citation type="journal article" date="2019" name="Emerg. Microbes Infect.">
        <title>Comprehensive subspecies identification of 175 nontuberculous mycobacteria species based on 7547 genomic profiles.</title>
        <authorList>
            <person name="Matsumoto Y."/>
            <person name="Kinjo T."/>
            <person name="Motooka D."/>
            <person name="Nabeya D."/>
            <person name="Jung N."/>
            <person name="Uechi K."/>
            <person name="Horii T."/>
            <person name="Iida T."/>
            <person name="Fujita J."/>
            <person name="Nakamura S."/>
        </authorList>
    </citation>
    <scope>NUCLEOTIDE SEQUENCE [LARGE SCALE GENOMIC DNA]</scope>
    <source>
        <strain evidence="10 11">JCM 18538</strain>
    </source>
</reference>
<keyword evidence="4 9" id="KW-1003">Cell membrane</keyword>
<dbReference type="RefSeq" id="WP_163916767.1">
    <property type="nucleotide sequence ID" value="NZ_AP022593.1"/>
</dbReference>
<gene>
    <name evidence="9 10" type="primary">cobD</name>
    <name evidence="10" type="ORF">MARA_04510</name>
</gene>
<sequence>MFVPTYRGRAAGLALGCLADALFGDPRRGHPVALFGSAAMRLERVMYADRRGAGVAYTGLLVGTVLAATVAADRAAARRGPAWTAGLTALCTFISLGGTSLARTGAQMSAPLDATDIAGARALLPSLCGRDPASLDASGLTRAALESIAENTSDAAVAPLLWGMAAGAPGLLVYRAANTLDAMVGYRSARYERFGWAAARFDDLLNYLPARLSGLLVAACAMTVDGSAGAALEAWRRDARRHPSPNAGVAEASFAGALGVRLGGPTQYAHRLEIRPTLGDGRTPSVPDLRRAVRLSRAVQVGAAAVCSAGALGLSGVGRTGRRASDRV</sequence>
<comment type="subcellular location">
    <subcellularLocation>
        <location evidence="1 9">Cell membrane</location>
        <topology evidence="1 9">Multi-pass membrane protein</topology>
    </subcellularLocation>
</comment>
<evidence type="ECO:0000313" key="10">
    <source>
        <dbReference type="EMBL" id="BBY46983.1"/>
    </source>
</evidence>
<keyword evidence="7 9" id="KW-1133">Transmembrane helix</keyword>
<geneLocation type="plasmid" evidence="11">
    <name>pjcm18538 dna</name>
</geneLocation>
<comment type="similarity">
    <text evidence="3 9">Belongs to the CobD/CbiB family.</text>
</comment>
<organism evidence="10 11">
    <name type="scientific">Mycolicibacterium arabiense</name>
    <dbReference type="NCBI Taxonomy" id="1286181"/>
    <lineage>
        <taxon>Bacteria</taxon>
        <taxon>Bacillati</taxon>
        <taxon>Actinomycetota</taxon>
        <taxon>Actinomycetes</taxon>
        <taxon>Mycobacteriales</taxon>
        <taxon>Mycobacteriaceae</taxon>
        <taxon>Mycolicibacterium</taxon>
    </lineage>
</organism>
<protein>
    <recommendedName>
        <fullName evidence="9">Cobalamin biosynthesis protein CobD</fullName>
    </recommendedName>
</protein>
<keyword evidence="8 9" id="KW-0472">Membrane</keyword>
<dbReference type="HAMAP" id="MF_00024">
    <property type="entry name" value="CobD_CbiB"/>
    <property type="match status" value="1"/>
</dbReference>
<dbReference type="NCBIfam" id="TIGR00380">
    <property type="entry name" value="cobal_cbiB"/>
    <property type="match status" value="1"/>
</dbReference>
<evidence type="ECO:0000256" key="5">
    <source>
        <dbReference type="ARBA" id="ARBA00022573"/>
    </source>
</evidence>
<dbReference type="UniPathway" id="UPA00148"/>
<dbReference type="PANTHER" id="PTHR34308:SF1">
    <property type="entry name" value="COBALAMIN BIOSYNTHESIS PROTEIN CBIB"/>
    <property type="match status" value="1"/>
</dbReference>
<evidence type="ECO:0000256" key="3">
    <source>
        <dbReference type="ARBA" id="ARBA00006263"/>
    </source>
</evidence>
<dbReference type="KEGG" id="marz:MARA_04510"/>
<dbReference type="Pfam" id="PF03186">
    <property type="entry name" value="CobD_Cbib"/>
    <property type="match status" value="1"/>
</dbReference>
<keyword evidence="6 9" id="KW-0812">Transmembrane</keyword>
<dbReference type="GO" id="GO:0005886">
    <property type="term" value="C:plasma membrane"/>
    <property type="evidence" value="ECO:0007669"/>
    <property type="project" value="UniProtKB-SubCell"/>
</dbReference>
<evidence type="ECO:0000256" key="4">
    <source>
        <dbReference type="ARBA" id="ARBA00022475"/>
    </source>
</evidence>
<dbReference type="Proteomes" id="UP000467428">
    <property type="component" value="Chromosome"/>
</dbReference>
<accession>A0A7I7RR35</accession>
<keyword evidence="5 9" id="KW-0169">Cobalamin biosynthesis</keyword>
<comment type="pathway">
    <text evidence="2 9">Cofactor biosynthesis; adenosylcobalamin biosynthesis.</text>
</comment>
<dbReference type="GO" id="GO:0015420">
    <property type="term" value="F:ABC-type vitamin B12 transporter activity"/>
    <property type="evidence" value="ECO:0007669"/>
    <property type="project" value="UniProtKB-UniRule"/>
</dbReference>
<dbReference type="AlphaFoldDB" id="A0A7I7RR35"/>